<protein>
    <submittedName>
        <fullName evidence="2">DUF3696 domain-containing protein</fullName>
    </submittedName>
</protein>
<dbReference type="PIRSF" id="PIRSF034888">
    <property type="entry name" value="P-loop_UCP034888"/>
    <property type="match status" value="1"/>
</dbReference>
<comment type="caution">
    <text evidence="2">The sequence shown here is derived from an EMBL/GenBank/DDBJ whole genome shotgun (WGS) entry which is preliminary data.</text>
</comment>
<name>A0ABS5GZZ1_9BURK</name>
<keyword evidence="3" id="KW-1185">Reference proteome</keyword>
<dbReference type="Proteomes" id="UP000682982">
    <property type="component" value="Unassembled WGS sequence"/>
</dbReference>
<dbReference type="SUPFAM" id="SSF52540">
    <property type="entry name" value="P-loop containing nucleoside triphosphate hydrolases"/>
    <property type="match status" value="1"/>
</dbReference>
<dbReference type="Pfam" id="PF13175">
    <property type="entry name" value="AAA_15"/>
    <property type="match status" value="2"/>
</dbReference>
<feature type="domain" description="Endonuclease GajA/Old nuclease/RecF-like AAA" evidence="1">
    <location>
        <begin position="7"/>
        <end position="143"/>
    </location>
</feature>
<evidence type="ECO:0000313" key="2">
    <source>
        <dbReference type="EMBL" id="MBR7791687.1"/>
    </source>
</evidence>
<dbReference type="InterPro" id="IPR014592">
    <property type="entry name" value="P-loop_UCP034888"/>
</dbReference>
<dbReference type="Gene3D" id="3.40.50.300">
    <property type="entry name" value="P-loop containing nucleotide triphosphate hydrolases"/>
    <property type="match status" value="2"/>
</dbReference>
<dbReference type="InterPro" id="IPR027417">
    <property type="entry name" value="P-loop_NTPase"/>
</dbReference>
<gene>
    <name evidence="2" type="ORF">KDM87_03700</name>
</gene>
<evidence type="ECO:0000313" key="3">
    <source>
        <dbReference type="Proteomes" id="UP000682982"/>
    </source>
</evidence>
<dbReference type="RefSeq" id="WP_212677785.1">
    <property type="nucleotide sequence ID" value="NZ_JAGSPK010000001.1"/>
</dbReference>
<organism evidence="2 3">
    <name type="scientific">Undibacterium rivi</name>
    <dbReference type="NCBI Taxonomy" id="2828729"/>
    <lineage>
        <taxon>Bacteria</taxon>
        <taxon>Pseudomonadati</taxon>
        <taxon>Pseudomonadota</taxon>
        <taxon>Betaproteobacteria</taxon>
        <taxon>Burkholderiales</taxon>
        <taxon>Oxalobacteraceae</taxon>
        <taxon>Undibacterium</taxon>
    </lineage>
</organism>
<dbReference type="PANTHER" id="PTHR43581:SF2">
    <property type="entry name" value="EXCINUCLEASE ATPASE SUBUNIT"/>
    <property type="match status" value="1"/>
</dbReference>
<evidence type="ECO:0000259" key="1">
    <source>
        <dbReference type="Pfam" id="PF13175"/>
    </source>
</evidence>
<dbReference type="InterPro" id="IPR041685">
    <property type="entry name" value="AAA_GajA/Old/RecF-like"/>
</dbReference>
<dbReference type="EMBL" id="JAGSPK010000001">
    <property type="protein sequence ID" value="MBR7791687.1"/>
    <property type="molecule type" value="Genomic_DNA"/>
</dbReference>
<dbReference type="PANTHER" id="PTHR43581">
    <property type="entry name" value="ATP/GTP PHOSPHATASE"/>
    <property type="match status" value="1"/>
</dbReference>
<dbReference type="InterPro" id="IPR051396">
    <property type="entry name" value="Bact_Antivir_Def_Nuclease"/>
</dbReference>
<proteinExistence type="predicted"/>
<sequence>MFKILSATNYRSFKDLEIELAPITLFVGPNNSGKSSIVSILRLLSQTADSNDPNVRLLLNGPLGDFGTYKDLIHENEIRRNLDVSITVLNNRLHPQVASGKEIAFKLKYKYRSAIKEIILKRIECFANNKHRVTAELNEDSEKFLIRKIADETISPSLNGSRIFRGFNIKNFLPRMLGASYMNDDDRLGVLFAKEMLQVQRDAFVTNKYLQSIEYVGAMRMPPSRTYLYTGERRRKVGANGEHALSMLVMDSMRRGSKTKGILQHVIGWLSRAGIASDIKVVSLSDRYFEIHIQHPITKEYENFADVGYGNSQVIPILVAGLNCDSEDTLIVEEPEIHLHPKAQAELGDFFIELNNKGVQSIVETHSEHMILRLQKRIAERVLNPKDIYIYYVNPTPNGKEIIRLEMDSKGMFKQDWPGGFFPERLNEARDLAIARSTSNTVEKASPLDKFNVSVEKEKSVISRTRKILK</sequence>
<reference evidence="2 3" key="1">
    <citation type="submission" date="2021-04" db="EMBL/GenBank/DDBJ databases">
        <title>novel species isolated from subtropical streams in China.</title>
        <authorList>
            <person name="Lu H."/>
        </authorList>
    </citation>
    <scope>NUCLEOTIDE SEQUENCE [LARGE SCALE GENOMIC DNA]</scope>
    <source>
        <strain evidence="2 3">FT147W</strain>
    </source>
</reference>
<accession>A0ABS5GZZ1</accession>
<feature type="domain" description="Endonuclease GajA/Old nuclease/RecF-like AAA" evidence="1">
    <location>
        <begin position="284"/>
        <end position="371"/>
    </location>
</feature>